<dbReference type="PANTHER" id="PTHR10272:SF13">
    <property type="entry name" value="POLY(ETHYLENE TEREPHTHALATE) HYDROLASE"/>
    <property type="match status" value="1"/>
</dbReference>
<dbReference type="KEGG" id="tsin:OXH18_04815"/>
<evidence type="ECO:0000313" key="8">
    <source>
        <dbReference type="Proteomes" id="UP001163152"/>
    </source>
</evidence>
<keyword evidence="8" id="KW-1185">Reference proteome</keyword>
<accession>A0A9E9CAR2</accession>
<keyword evidence="5" id="KW-0812">Transmembrane</keyword>
<evidence type="ECO:0000256" key="4">
    <source>
        <dbReference type="SAM" id="MobiDB-lite"/>
    </source>
</evidence>
<dbReference type="InterPro" id="IPR010802">
    <property type="entry name" value="DUF1400"/>
</dbReference>
<keyword evidence="1 7" id="KW-0378">Hydrolase</keyword>
<evidence type="ECO:0000259" key="6">
    <source>
        <dbReference type="Pfam" id="PF07176"/>
    </source>
</evidence>
<dbReference type="EMBL" id="CP113797">
    <property type="protein sequence ID" value="WAL61322.1"/>
    <property type="molecule type" value="Genomic_DNA"/>
</dbReference>
<keyword evidence="5" id="KW-1133">Transmembrane helix</keyword>
<dbReference type="InterPro" id="IPR029058">
    <property type="entry name" value="AB_hydrolase_fold"/>
</dbReference>
<name>A0A9E9CAR2_9CYAN</name>
<dbReference type="Proteomes" id="UP001163152">
    <property type="component" value="Chromosome"/>
</dbReference>
<dbReference type="PANTHER" id="PTHR10272">
    <property type="entry name" value="PLATELET-ACTIVATING FACTOR ACETYLHYDROLASE"/>
    <property type="match status" value="1"/>
</dbReference>
<evidence type="ECO:0000256" key="3">
    <source>
        <dbReference type="ARBA" id="ARBA00023098"/>
    </source>
</evidence>
<reference evidence="7" key="1">
    <citation type="submission" date="2022-12" db="EMBL/GenBank/DDBJ databases">
        <title>Polyphasic identification of a Novel Hot-Spring Cyanobacterium Ocullathermofonsia sinensis gen nov. sp. nov. and Genomic Insights on its Adaptations to the Thermal Habitat.</title>
        <authorList>
            <person name="Daroch M."/>
            <person name="Tang J."/>
            <person name="Jiang Y."/>
        </authorList>
    </citation>
    <scope>NUCLEOTIDE SEQUENCE</scope>
    <source>
        <strain evidence="7">PKUAC-SCTA174</strain>
    </source>
</reference>
<dbReference type="Pfam" id="PF03403">
    <property type="entry name" value="PAF-AH_p_II"/>
    <property type="match status" value="1"/>
</dbReference>
<feature type="transmembrane region" description="Helical" evidence="5">
    <location>
        <begin position="51"/>
        <end position="71"/>
    </location>
</feature>
<gene>
    <name evidence="7" type="ORF">OXH18_04815</name>
</gene>
<organism evidence="7 8">
    <name type="scientific">Thermocoleostomius sinensis A174</name>
    <dbReference type="NCBI Taxonomy" id="2016057"/>
    <lineage>
        <taxon>Bacteria</taxon>
        <taxon>Bacillati</taxon>
        <taxon>Cyanobacteriota</taxon>
        <taxon>Cyanophyceae</taxon>
        <taxon>Oculatellales</taxon>
        <taxon>Oculatellaceae</taxon>
        <taxon>Thermocoleostomius</taxon>
    </lineage>
</organism>
<dbReference type="Pfam" id="PF07176">
    <property type="entry name" value="DUF1400"/>
    <property type="match status" value="1"/>
</dbReference>
<dbReference type="GO" id="GO:0016042">
    <property type="term" value="P:lipid catabolic process"/>
    <property type="evidence" value="ECO:0007669"/>
    <property type="project" value="UniProtKB-KW"/>
</dbReference>
<keyword evidence="2" id="KW-0442">Lipid degradation</keyword>
<protein>
    <submittedName>
        <fullName evidence="7">Alpha/beta hydrolase</fullName>
    </submittedName>
</protein>
<evidence type="ECO:0000313" key="7">
    <source>
        <dbReference type="EMBL" id="WAL61322.1"/>
    </source>
</evidence>
<dbReference type="Gene3D" id="3.40.50.1820">
    <property type="entry name" value="alpha/beta hydrolase"/>
    <property type="match status" value="1"/>
</dbReference>
<evidence type="ECO:0000256" key="1">
    <source>
        <dbReference type="ARBA" id="ARBA00022801"/>
    </source>
</evidence>
<keyword evidence="3" id="KW-0443">Lipid metabolism</keyword>
<dbReference type="AlphaFoldDB" id="A0A9E9CAR2"/>
<dbReference type="SUPFAM" id="SSF53474">
    <property type="entry name" value="alpha/beta-Hydrolases"/>
    <property type="match status" value="1"/>
</dbReference>
<feature type="region of interest" description="Disordered" evidence="4">
    <location>
        <begin position="1"/>
        <end position="21"/>
    </location>
</feature>
<proteinExistence type="predicted"/>
<keyword evidence="5" id="KW-0472">Membrane</keyword>
<dbReference type="GO" id="GO:0003847">
    <property type="term" value="F:1-alkyl-2-acetylglycerophosphocholine esterase activity"/>
    <property type="evidence" value="ECO:0007669"/>
    <property type="project" value="TreeGrafter"/>
</dbReference>
<evidence type="ECO:0000256" key="5">
    <source>
        <dbReference type="SAM" id="Phobius"/>
    </source>
</evidence>
<dbReference type="RefSeq" id="WP_268611275.1">
    <property type="nucleotide sequence ID" value="NZ_CP113797.1"/>
</dbReference>
<sequence>MSRTRRSPVSHRSSDRSVQPLCPPGIFAQGTVKQSQNGNISTKAGFNFQRLLSRLVSIGILPIILTAGSALGAERITLSYGAVERSIAVKSLAAYAEEGTVSSDLKAYTRFFNDQQLATLRQFLSTRADLSAVAVAQFLYTDQGEMLLERLGNVVRTESNLSGFYAIRSALILAAADETEGLTVLNVLKQFPLSRVRVDLVQTLRIVGDLEELIRQTQDAVALVKEQSAAEAYLTSWIDFSSLPDLRQPGSFPWQRRTLGLYDPQRNRSFPVDIYWPQLNTASEQTPATAAPVIVISHGLGSDRGTYAYLAQHLASYGFVVAVPEHPGSNAQQLRALISGQASQVTEPNEFINRPLDIQFLLNELAELSQTDPTLAGRLNLNQVGIIGQSMGGYTGLALAGAQINVEQLEADCTTDTLNLSLLLQCRALNLPQPLPDLRDPRIKAVLAINPIGSSLLGEADYANIQVPVMIVSGTADTIAPALPEQIRPFTWLQTPERYLLLLQGGTHFSSIDVPDPEASLSQGTLVQLPSEVVGPNPQIAHLYLQSIGLAFLGLHVAGDFTYLPYLEASYARYIAEASLPISLVHVLTPDQLMKAIEEQTIELVLPSTSATLRQRDAETKP</sequence>
<evidence type="ECO:0000256" key="2">
    <source>
        <dbReference type="ARBA" id="ARBA00022963"/>
    </source>
</evidence>
<feature type="domain" description="DUF1400" evidence="6">
    <location>
        <begin position="72"/>
        <end position="199"/>
    </location>
</feature>